<dbReference type="EMBL" id="JADMLG010000018">
    <property type="protein sequence ID" value="MBH0780906.1"/>
    <property type="molecule type" value="Genomic_DNA"/>
</dbReference>
<dbReference type="InterPro" id="IPR048284">
    <property type="entry name" value="EryCIII-like_N"/>
</dbReference>
<dbReference type="RefSeq" id="WP_196153209.1">
    <property type="nucleotide sequence ID" value="NZ_JADMLG010000018.1"/>
</dbReference>
<gene>
    <name evidence="6" type="ORF">IT779_32015</name>
</gene>
<dbReference type="FunFam" id="3.40.50.2000:FF:000072">
    <property type="entry name" value="Glycosyl transferase"/>
    <property type="match status" value="1"/>
</dbReference>
<evidence type="ECO:0000256" key="3">
    <source>
        <dbReference type="ARBA" id="ARBA00022679"/>
    </source>
</evidence>
<organism evidence="6 7">
    <name type="scientific">Nocardia bovistercoris</name>
    <dbReference type="NCBI Taxonomy" id="2785916"/>
    <lineage>
        <taxon>Bacteria</taxon>
        <taxon>Bacillati</taxon>
        <taxon>Actinomycetota</taxon>
        <taxon>Actinomycetes</taxon>
        <taxon>Mycobacteriales</taxon>
        <taxon>Nocardiaceae</taxon>
        <taxon>Nocardia</taxon>
    </lineage>
</organism>
<sequence>MNTRARTSAKKILFSTHPAHGHVHPILPLAREARDAGHDVVVATGPDLAAQVAERGFTVWPIGPTFARCRELRLEADPDIDTVAPEQQMARDISALFGSASAVRAEELVARTVAWAPDLVVHGPVEFAAPIAARRAGVPHVVHGVAATPPARLRGIVESVMRKVFAPWNVPGLVEDVLSGAYLDICPAGLRQAGSETLFRHGVPLRPSYGDPGVSALDIDIENLPFNDTVYLTLGTVFHDAPALFRTCLSGLAELPVNIVVSSGPGSDPKRLGPQPSHVVIRDYIPQARLLPHCRLVIQHGGAGTLFGGAAHGLPQLVIPQAADNFLNAAALRASGAGLALLPHEVTADSIRIAAGQLLRDPEFTVAAKRLQAEIHAMPTPESTVTTLLNGRTPGVRA</sequence>
<accession>A0A931N6U5</accession>
<name>A0A931N6U5_9NOCA</name>
<comment type="caution">
    <text evidence="6">The sequence shown here is derived from an EMBL/GenBank/DDBJ whole genome shotgun (WGS) entry which is preliminary data.</text>
</comment>
<dbReference type="SUPFAM" id="SSF53756">
    <property type="entry name" value="UDP-Glycosyltransferase/glycogen phosphorylase"/>
    <property type="match status" value="1"/>
</dbReference>
<dbReference type="PANTHER" id="PTHR48050:SF13">
    <property type="entry name" value="STEROL 3-BETA-GLUCOSYLTRANSFERASE UGT80A2"/>
    <property type="match status" value="1"/>
</dbReference>
<evidence type="ECO:0000313" key="7">
    <source>
        <dbReference type="Proteomes" id="UP000655751"/>
    </source>
</evidence>
<dbReference type="Proteomes" id="UP000655751">
    <property type="component" value="Unassembled WGS sequence"/>
</dbReference>
<feature type="domain" description="Erythromycin biosynthesis protein CIII-like C-terminal" evidence="4">
    <location>
        <begin position="249"/>
        <end position="388"/>
    </location>
</feature>
<comment type="similarity">
    <text evidence="1">Belongs to the glycosyltransferase 28 family.</text>
</comment>
<keyword evidence="7" id="KW-1185">Reference proteome</keyword>
<evidence type="ECO:0000256" key="1">
    <source>
        <dbReference type="ARBA" id="ARBA00006962"/>
    </source>
</evidence>
<dbReference type="GO" id="GO:0017000">
    <property type="term" value="P:antibiotic biosynthetic process"/>
    <property type="evidence" value="ECO:0007669"/>
    <property type="project" value="UniProtKB-ARBA"/>
</dbReference>
<dbReference type="GO" id="GO:0016020">
    <property type="term" value="C:membrane"/>
    <property type="evidence" value="ECO:0007669"/>
    <property type="project" value="GOC"/>
</dbReference>
<evidence type="ECO:0000256" key="2">
    <source>
        <dbReference type="ARBA" id="ARBA00022676"/>
    </source>
</evidence>
<dbReference type="CDD" id="cd03784">
    <property type="entry name" value="GT1_Gtf-like"/>
    <property type="match status" value="1"/>
</dbReference>
<evidence type="ECO:0000259" key="4">
    <source>
        <dbReference type="Pfam" id="PF06722"/>
    </source>
</evidence>
<feature type="domain" description="Erythromycin biosynthesis protein CIII-like N-terminal" evidence="5">
    <location>
        <begin position="34"/>
        <end position="148"/>
    </location>
</feature>
<dbReference type="InterPro" id="IPR002213">
    <property type="entry name" value="UDP_glucos_trans"/>
</dbReference>
<dbReference type="Gene3D" id="3.40.50.2000">
    <property type="entry name" value="Glycogen Phosphorylase B"/>
    <property type="match status" value="2"/>
</dbReference>
<dbReference type="GO" id="GO:0008194">
    <property type="term" value="F:UDP-glycosyltransferase activity"/>
    <property type="evidence" value="ECO:0007669"/>
    <property type="project" value="InterPro"/>
</dbReference>
<dbReference type="InterPro" id="IPR050426">
    <property type="entry name" value="Glycosyltransferase_28"/>
</dbReference>
<dbReference type="GO" id="GO:0009247">
    <property type="term" value="P:glycolipid biosynthetic process"/>
    <property type="evidence" value="ECO:0007669"/>
    <property type="project" value="UniProtKB-ARBA"/>
</dbReference>
<dbReference type="Pfam" id="PF21036">
    <property type="entry name" value="EryCIII-like_N"/>
    <property type="match status" value="1"/>
</dbReference>
<dbReference type="PANTHER" id="PTHR48050">
    <property type="entry name" value="STEROL 3-BETA-GLUCOSYLTRANSFERASE"/>
    <property type="match status" value="1"/>
</dbReference>
<dbReference type="Pfam" id="PF06722">
    <property type="entry name" value="EryCIII-like_C"/>
    <property type="match status" value="1"/>
</dbReference>
<dbReference type="GO" id="GO:0016758">
    <property type="term" value="F:hexosyltransferase activity"/>
    <property type="evidence" value="ECO:0007669"/>
    <property type="project" value="UniProtKB-ARBA"/>
</dbReference>
<dbReference type="AlphaFoldDB" id="A0A931N6U5"/>
<reference evidence="6" key="1">
    <citation type="submission" date="2020-11" db="EMBL/GenBank/DDBJ databases">
        <title>Nocardia NEAU-351.nov., a novel actinomycete isolated from the cow dung.</title>
        <authorList>
            <person name="Zhang X."/>
        </authorList>
    </citation>
    <scope>NUCLEOTIDE SEQUENCE</scope>
    <source>
        <strain evidence="6">NEAU-351</strain>
    </source>
</reference>
<proteinExistence type="inferred from homology"/>
<keyword evidence="2" id="KW-0328">Glycosyltransferase</keyword>
<evidence type="ECO:0000259" key="5">
    <source>
        <dbReference type="Pfam" id="PF21036"/>
    </source>
</evidence>
<protein>
    <submittedName>
        <fullName evidence="6">Glycosyltransferase family 1 protein</fullName>
    </submittedName>
</protein>
<evidence type="ECO:0000313" key="6">
    <source>
        <dbReference type="EMBL" id="MBH0780906.1"/>
    </source>
</evidence>
<dbReference type="InterPro" id="IPR010610">
    <property type="entry name" value="EryCIII-like_C"/>
</dbReference>
<keyword evidence="3" id="KW-0808">Transferase</keyword>